<dbReference type="STRING" id="692370.A6F68_00400"/>
<feature type="transmembrane region" description="Helical" evidence="5">
    <location>
        <begin position="461"/>
        <end position="477"/>
    </location>
</feature>
<dbReference type="PATRIC" id="fig|692370.5.peg.412"/>
<evidence type="ECO:0000256" key="5">
    <source>
        <dbReference type="SAM" id="Phobius"/>
    </source>
</evidence>
<keyword evidence="8" id="KW-1185">Reference proteome</keyword>
<feature type="transmembrane region" description="Helical" evidence="5">
    <location>
        <begin position="217"/>
        <end position="234"/>
    </location>
</feature>
<feature type="transmembrane region" description="Helical" evidence="5">
    <location>
        <begin position="246"/>
        <end position="263"/>
    </location>
</feature>
<feature type="transmembrane region" description="Helical" evidence="5">
    <location>
        <begin position="404"/>
        <end position="424"/>
    </location>
</feature>
<dbReference type="EMBL" id="CP016591">
    <property type="protein sequence ID" value="ANY18935.1"/>
    <property type="molecule type" value="Genomic_DNA"/>
</dbReference>
<gene>
    <name evidence="7" type="ORF">A6F68_00400</name>
</gene>
<dbReference type="OrthoDB" id="7628239at2"/>
<dbReference type="Pfam" id="PF04932">
    <property type="entry name" value="Wzy_C"/>
    <property type="match status" value="1"/>
</dbReference>
<dbReference type="RefSeq" id="WP_067675614.1">
    <property type="nucleotide sequence ID" value="NZ_CP016591.1"/>
</dbReference>
<feature type="transmembrane region" description="Helical" evidence="5">
    <location>
        <begin position="85"/>
        <end position="102"/>
    </location>
</feature>
<feature type="transmembrane region" description="Helical" evidence="5">
    <location>
        <begin position="269"/>
        <end position="289"/>
    </location>
</feature>
<evidence type="ECO:0000259" key="6">
    <source>
        <dbReference type="Pfam" id="PF04932"/>
    </source>
</evidence>
<evidence type="ECO:0000313" key="8">
    <source>
        <dbReference type="Proteomes" id="UP000092932"/>
    </source>
</evidence>
<dbReference type="InterPro" id="IPR007016">
    <property type="entry name" value="O-antigen_ligase-rel_domated"/>
</dbReference>
<feature type="transmembrane region" description="Helical" evidence="5">
    <location>
        <begin position="21"/>
        <end position="48"/>
    </location>
</feature>
<keyword evidence="4 5" id="KW-0472">Membrane</keyword>
<dbReference type="PANTHER" id="PTHR37422">
    <property type="entry name" value="TEICHURONIC ACID BIOSYNTHESIS PROTEIN TUAE"/>
    <property type="match status" value="1"/>
</dbReference>
<dbReference type="GO" id="GO:0016020">
    <property type="term" value="C:membrane"/>
    <property type="evidence" value="ECO:0007669"/>
    <property type="project" value="UniProtKB-SubCell"/>
</dbReference>
<evidence type="ECO:0000256" key="4">
    <source>
        <dbReference type="ARBA" id="ARBA00023136"/>
    </source>
</evidence>
<feature type="transmembrane region" description="Helical" evidence="5">
    <location>
        <begin position="436"/>
        <end position="455"/>
    </location>
</feature>
<accession>A0A1B2AA55</accession>
<dbReference type="AlphaFoldDB" id="A0A1B2AA55"/>
<dbReference type="InterPro" id="IPR051533">
    <property type="entry name" value="WaaL-like"/>
</dbReference>
<feature type="domain" description="O-antigen ligase-related" evidence="6">
    <location>
        <begin position="252"/>
        <end position="412"/>
    </location>
</feature>
<feature type="transmembrane region" description="Helical" evidence="5">
    <location>
        <begin position="168"/>
        <end position="186"/>
    </location>
</feature>
<dbReference type="PANTHER" id="PTHR37422:SF23">
    <property type="entry name" value="TEICHURONIC ACID BIOSYNTHESIS PROTEIN TUAE"/>
    <property type="match status" value="1"/>
</dbReference>
<keyword evidence="2 5" id="KW-0812">Transmembrane</keyword>
<dbReference type="KEGG" id="ado:A6F68_00400"/>
<evidence type="ECO:0000313" key="7">
    <source>
        <dbReference type="EMBL" id="ANY18935.1"/>
    </source>
</evidence>
<protein>
    <submittedName>
        <fullName evidence="7">O-Antigen ligase</fullName>
    </submittedName>
</protein>
<feature type="transmembrane region" description="Helical" evidence="5">
    <location>
        <begin position="301"/>
        <end position="321"/>
    </location>
</feature>
<comment type="subcellular location">
    <subcellularLocation>
        <location evidence="1">Membrane</location>
        <topology evidence="1">Multi-pass membrane protein</topology>
    </subcellularLocation>
</comment>
<sequence>MAFWQSLTGNRRAKRPATGAALPSLTTHFSADFIVLSIFVAFVFVAGGGSRADMMSLVIIRPIAVLLAAWWALRLGAEQLQGFRWLIVIAGAVALLVGAHLVPLPPAVWQALPGHDIVVDVDRAAGIAGMWRPLSIAPDATWNALFSLSVPIAVGLGLLHLTRDERRALLPVLIGIATVSLMLTLAQDAAPGATALWFHRVTNSGDPVGLFANRNHNSVFLACLPLLLTVWAFDAEHARRAAMRKAVAAGLTLLIVVAIIVAGSRAGLIALGLALAGTALLVPLSAITPKSPRLARWTKPVLIGLVAAFVVGAAAGVAYVVRSSENGGGGSGDAIDRIGASSTDEFRIGFWQRTLDLTPDYLPLGSGAGSFVEAYQVGQPEDTVGPQYINHAHNDYLEVALTTGVPGVLLLLAILLFLALRALAVWRTPPEKRRNVYLARAASLALGIIALASAVDYPVRVPSIAAFVVILAVWLAQPRAASGGAARSAMAFPNRLG</sequence>
<evidence type="ECO:0000256" key="3">
    <source>
        <dbReference type="ARBA" id="ARBA00022989"/>
    </source>
</evidence>
<organism evidence="7 8">
    <name type="scientific">Tsuneonella dongtanensis</name>
    <dbReference type="NCBI Taxonomy" id="692370"/>
    <lineage>
        <taxon>Bacteria</taxon>
        <taxon>Pseudomonadati</taxon>
        <taxon>Pseudomonadota</taxon>
        <taxon>Alphaproteobacteria</taxon>
        <taxon>Sphingomonadales</taxon>
        <taxon>Erythrobacteraceae</taxon>
        <taxon>Tsuneonella</taxon>
    </lineage>
</organism>
<proteinExistence type="predicted"/>
<feature type="transmembrane region" description="Helical" evidence="5">
    <location>
        <begin position="140"/>
        <end position="161"/>
    </location>
</feature>
<dbReference type="Proteomes" id="UP000092932">
    <property type="component" value="Chromosome"/>
</dbReference>
<feature type="transmembrane region" description="Helical" evidence="5">
    <location>
        <begin position="54"/>
        <end position="73"/>
    </location>
</feature>
<keyword evidence="3 5" id="KW-1133">Transmembrane helix</keyword>
<evidence type="ECO:0000256" key="2">
    <source>
        <dbReference type="ARBA" id="ARBA00022692"/>
    </source>
</evidence>
<keyword evidence="7" id="KW-0436">Ligase</keyword>
<name>A0A1B2AA55_9SPHN</name>
<evidence type="ECO:0000256" key="1">
    <source>
        <dbReference type="ARBA" id="ARBA00004141"/>
    </source>
</evidence>
<reference evidence="7 8" key="1">
    <citation type="submission" date="2016-07" db="EMBL/GenBank/DDBJ databases">
        <title>Complete genome sequence of Altererythrobacter dongtanensis KCTC 22672, a type strain with esterase isolated from tidal flat.</title>
        <authorList>
            <person name="Cheng H."/>
            <person name="Wu Y.-H."/>
            <person name="Zhou P."/>
            <person name="Huo Y.-Y."/>
            <person name="Wang C.-S."/>
            <person name="Xu X.-W."/>
        </authorList>
    </citation>
    <scope>NUCLEOTIDE SEQUENCE [LARGE SCALE GENOMIC DNA]</scope>
    <source>
        <strain evidence="7 8">KCTC 22672</strain>
    </source>
</reference>
<dbReference type="GO" id="GO:0016874">
    <property type="term" value="F:ligase activity"/>
    <property type="evidence" value="ECO:0007669"/>
    <property type="project" value="UniProtKB-KW"/>
</dbReference>